<protein>
    <recommendedName>
        <fullName evidence="4">Transmembrane protein</fullName>
    </recommendedName>
</protein>
<evidence type="ECO:0008006" key="4">
    <source>
        <dbReference type="Google" id="ProtNLM"/>
    </source>
</evidence>
<name>A0A0K1P5X0_9MOLU</name>
<feature type="transmembrane region" description="Helical" evidence="1">
    <location>
        <begin position="9"/>
        <end position="32"/>
    </location>
</feature>
<keyword evidence="3" id="KW-1185">Reference proteome</keyword>
<dbReference type="PATRIC" id="fig|216946.3.peg.457"/>
<accession>A0A0K1P5X0</accession>
<feature type="transmembrane region" description="Helical" evidence="1">
    <location>
        <begin position="44"/>
        <end position="68"/>
    </location>
</feature>
<feature type="transmembrane region" description="Helical" evidence="1">
    <location>
        <begin position="89"/>
        <end position="107"/>
    </location>
</feature>
<dbReference type="Proteomes" id="UP000067243">
    <property type="component" value="Chromosome"/>
</dbReference>
<dbReference type="EMBL" id="CP012328">
    <property type="protein sequence ID" value="AKU79701.1"/>
    <property type="molecule type" value="Genomic_DNA"/>
</dbReference>
<dbReference type="KEGG" id="stur:STURON_00455"/>
<evidence type="ECO:0000313" key="3">
    <source>
        <dbReference type="Proteomes" id="UP000067243"/>
    </source>
</evidence>
<organism evidence="2 3">
    <name type="scientific">Spiroplasma turonicum</name>
    <dbReference type="NCBI Taxonomy" id="216946"/>
    <lineage>
        <taxon>Bacteria</taxon>
        <taxon>Bacillati</taxon>
        <taxon>Mycoplasmatota</taxon>
        <taxon>Mollicutes</taxon>
        <taxon>Entomoplasmatales</taxon>
        <taxon>Spiroplasmataceae</taxon>
        <taxon>Spiroplasma</taxon>
    </lineage>
</organism>
<gene>
    <name evidence="2" type="ORF">STURON_00455</name>
</gene>
<proteinExistence type="predicted"/>
<keyword evidence="1" id="KW-0812">Transmembrane</keyword>
<keyword evidence="1" id="KW-1133">Transmembrane helix</keyword>
<evidence type="ECO:0000256" key="1">
    <source>
        <dbReference type="SAM" id="Phobius"/>
    </source>
</evidence>
<dbReference type="AlphaFoldDB" id="A0A0K1P5X0"/>
<reference evidence="2 3" key="1">
    <citation type="journal article" date="2015" name="Genome Announc.">
        <title>Complete Genome Sequence of Spiroplasma turonicum Strain Tab4cT, a Parasite of a Horse Fly, Haematopota sp. (Diptera: Tabanidae).</title>
        <authorList>
            <person name="Davis R.E."/>
            <person name="Shao J."/>
            <person name="Zhao Y."/>
            <person name="Gasparich G.E."/>
            <person name="Gaynor B.J."/>
            <person name="Donofrio N."/>
        </authorList>
    </citation>
    <scope>NUCLEOTIDE SEQUENCE [LARGE SCALE GENOMIC DNA]</scope>
    <source>
        <strain evidence="2 3">Tab4c</strain>
    </source>
</reference>
<sequence>MTKKYLKSFFIIICILDVLSYLIFPLMIYLLIIKFKDMDSIFTILSSLSYISTAIFVLTLPIFLRFFLYYKIEKDAVLSKKILEKNKKIFLTSLILIANIFILNKFLKTLYESINKNENINN</sequence>
<evidence type="ECO:0000313" key="2">
    <source>
        <dbReference type="EMBL" id="AKU79701.1"/>
    </source>
</evidence>
<dbReference type="RefSeq" id="WP_075048295.1">
    <property type="nucleotide sequence ID" value="NZ_CP012328.1"/>
</dbReference>
<keyword evidence="1" id="KW-0472">Membrane</keyword>